<keyword evidence="1" id="KW-0238">DNA-binding</keyword>
<name>A0ABR8SVD6_9BACL</name>
<dbReference type="InterPro" id="IPR036390">
    <property type="entry name" value="WH_DNA-bd_sf"/>
</dbReference>
<dbReference type="Pfam" id="PF12840">
    <property type="entry name" value="HTH_20"/>
    <property type="match status" value="1"/>
</dbReference>
<dbReference type="InterPro" id="IPR036388">
    <property type="entry name" value="WH-like_DNA-bd_sf"/>
</dbReference>
<organism evidence="3 4">
    <name type="scientific">Paenibacillus gallinarum</name>
    <dbReference type="NCBI Taxonomy" id="2762232"/>
    <lineage>
        <taxon>Bacteria</taxon>
        <taxon>Bacillati</taxon>
        <taxon>Bacillota</taxon>
        <taxon>Bacilli</taxon>
        <taxon>Bacillales</taxon>
        <taxon>Paenibacillaceae</taxon>
        <taxon>Paenibacillus</taxon>
    </lineage>
</organism>
<evidence type="ECO:0000256" key="1">
    <source>
        <dbReference type="ARBA" id="ARBA00023125"/>
    </source>
</evidence>
<proteinExistence type="predicted"/>
<feature type="domain" description="HTH arsR-type" evidence="2">
    <location>
        <begin position="11"/>
        <end position="98"/>
    </location>
</feature>
<accession>A0ABR8SVD6</accession>
<comment type="caution">
    <text evidence="3">The sequence shown here is derived from an EMBL/GenBank/DDBJ whole genome shotgun (WGS) entry which is preliminary data.</text>
</comment>
<sequence length="166" mass="18864">MNEEMLNISVQQSKLLSSALRVKIMKYLLDSPKTSKQVADLLGESGGNIHYHIKKLYDGGLLEIVEEKKNGGVIEKYYQSKSKWFNTEGAEIIDPVLSDQYESADASKLSIRLELTGAQKEEMTSEFRAFLERWVEKSTAERNEDKQEFSIGVKIISTEPKQEKKG</sequence>
<dbReference type="SUPFAM" id="SSF46785">
    <property type="entry name" value="Winged helix' DNA-binding domain"/>
    <property type="match status" value="1"/>
</dbReference>
<evidence type="ECO:0000313" key="3">
    <source>
        <dbReference type="EMBL" id="MBD7967477.1"/>
    </source>
</evidence>
<dbReference type="Proteomes" id="UP000608071">
    <property type="component" value="Unassembled WGS sequence"/>
</dbReference>
<dbReference type="Gene3D" id="1.10.10.10">
    <property type="entry name" value="Winged helix-like DNA-binding domain superfamily/Winged helix DNA-binding domain"/>
    <property type="match status" value="1"/>
</dbReference>
<dbReference type="InterPro" id="IPR011991">
    <property type="entry name" value="ArsR-like_HTH"/>
</dbReference>
<reference evidence="3 4" key="1">
    <citation type="submission" date="2020-08" db="EMBL/GenBank/DDBJ databases">
        <title>A Genomic Blueprint of the Chicken Gut Microbiome.</title>
        <authorList>
            <person name="Gilroy R."/>
            <person name="Ravi A."/>
            <person name="Getino M."/>
            <person name="Pursley I."/>
            <person name="Horton D.L."/>
            <person name="Alikhan N.-F."/>
            <person name="Baker D."/>
            <person name="Gharbi K."/>
            <person name="Hall N."/>
            <person name="Watson M."/>
            <person name="Adriaenssens E.M."/>
            <person name="Foster-Nyarko E."/>
            <person name="Jarju S."/>
            <person name="Secka A."/>
            <person name="Antonio M."/>
            <person name="Oren A."/>
            <person name="Chaudhuri R."/>
            <person name="La Ragione R.M."/>
            <person name="Hildebrand F."/>
            <person name="Pallen M.J."/>
        </authorList>
    </citation>
    <scope>NUCLEOTIDE SEQUENCE [LARGE SCALE GENOMIC DNA]</scope>
    <source>
        <strain evidence="3 4">Sa2BVA9</strain>
    </source>
</reference>
<evidence type="ECO:0000259" key="2">
    <source>
        <dbReference type="SMART" id="SM00418"/>
    </source>
</evidence>
<gene>
    <name evidence="3" type="ORF">H9647_05340</name>
</gene>
<dbReference type="CDD" id="cd00090">
    <property type="entry name" value="HTH_ARSR"/>
    <property type="match status" value="1"/>
</dbReference>
<protein>
    <submittedName>
        <fullName evidence="3">Helix-turn-helix transcriptional regulator</fullName>
    </submittedName>
</protein>
<dbReference type="RefSeq" id="WP_191798744.1">
    <property type="nucleotide sequence ID" value="NZ_JACSQL010000002.1"/>
</dbReference>
<dbReference type="EMBL" id="JACSQL010000002">
    <property type="protein sequence ID" value="MBD7967477.1"/>
    <property type="molecule type" value="Genomic_DNA"/>
</dbReference>
<dbReference type="SMART" id="SM00418">
    <property type="entry name" value="HTH_ARSR"/>
    <property type="match status" value="1"/>
</dbReference>
<keyword evidence="4" id="KW-1185">Reference proteome</keyword>
<dbReference type="InterPro" id="IPR001845">
    <property type="entry name" value="HTH_ArsR_DNA-bd_dom"/>
</dbReference>
<evidence type="ECO:0000313" key="4">
    <source>
        <dbReference type="Proteomes" id="UP000608071"/>
    </source>
</evidence>